<protein>
    <recommendedName>
        <fullName evidence="3">Sensor of ECF-type sigma factor</fullName>
    </recommendedName>
</protein>
<dbReference type="RefSeq" id="WP_345277827.1">
    <property type="nucleotide sequence ID" value="NZ_BAABJW010000005.1"/>
</dbReference>
<dbReference type="Proteomes" id="UP001501433">
    <property type="component" value="Unassembled WGS sequence"/>
</dbReference>
<gene>
    <name evidence="1" type="ORF">GCM10023330_27620</name>
</gene>
<comment type="caution">
    <text evidence="1">The sequence shown here is derived from an EMBL/GenBank/DDBJ whole genome shotgun (WGS) entry which is preliminary data.</text>
</comment>
<sequence length="141" mass="16988">MKKIILLVLLVFTLSINAQHRKERIKSLKIAFITERLQLTEKEAEQFWPIYNAFEDANHEIRTKSYQNKKNIDFETISEKEAKELVDKSIILEAQKYRLEESFIKDLQRVLPAKKIILLKMSEEAFKQRMFDEFKKRREKP</sequence>
<evidence type="ECO:0000313" key="2">
    <source>
        <dbReference type="Proteomes" id="UP001501433"/>
    </source>
</evidence>
<evidence type="ECO:0008006" key="3">
    <source>
        <dbReference type="Google" id="ProtNLM"/>
    </source>
</evidence>
<proteinExistence type="predicted"/>
<evidence type="ECO:0000313" key="1">
    <source>
        <dbReference type="EMBL" id="GAA4817393.1"/>
    </source>
</evidence>
<reference evidence="2" key="1">
    <citation type="journal article" date="2019" name="Int. J. Syst. Evol. Microbiol.">
        <title>The Global Catalogue of Microorganisms (GCM) 10K type strain sequencing project: providing services to taxonomists for standard genome sequencing and annotation.</title>
        <authorList>
            <consortium name="The Broad Institute Genomics Platform"/>
            <consortium name="The Broad Institute Genome Sequencing Center for Infectious Disease"/>
            <person name="Wu L."/>
            <person name="Ma J."/>
        </authorList>
    </citation>
    <scope>NUCLEOTIDE SEQUENCE [LARGE SCALE GENOMIC DNA]</scope>
    <source>
        <strain evidence="2">JCM 18325</strain>
    </source>
</reference>
<keyword evidence="2" id="KW-1185">Reference proteome</keyword>
<dbReference type="EMBL" id="BAABJW010000005">
    <property type="protein sequence ID" value="GAA4817393.1"/>
    <property type="molecule type" value="Genomic_DNA"/>
</dbReference>
<accession>A0ABP9CSJ7</accession>
<name>A0ABP9CSJ7_9FLAO</name>
<organism evidence="1 2">
    <name type="scientific">Litoribaculum gwangyangense</name>
    <dbReference type="NCBI Taxonomy" id="1130722"/>
    <lineage>
        <taxon>Bacteria</taxon>
        <taxon>Pseudomonadati</taxon>
        <taxon>Bacteroidota</taxon>
        <taxon>Flavobacteriia</taxon>
        <taxon>Flavobacteriales</taxon>
        <taxon>Flavobacteriaceae</taxon>
        <taxon>Litoribaculum</taxon>
    </lineage>
</organism>